<evidence type="ECO:0000313" key="1">
    <source>
        <dbReference type="EMBL" id="KAJ8629696.1"/>
    </source>
</evidence>
<comment type="caution">
    <text evidence="1">The sequence shown here is derived from an EMBL/GenBank/DDBJ whole genome shotgun (WGS) entry which is preliminary data.</text>
</comment>
<sequence>MPNGGKKWVKPGELSRQVQASNYLLKRKKTIKQNAEKLASLGLPPTACTIFGSAKGTNEKGKRNVNGNDKDENYIPPEDDDVDDETSWSQSDEPNCRYASGKEGETCSANRNCTQPPASADSASDHTSPADPASVVPAFHEPSYSQEQRSTVILTASAPALELLSHVRGVTRGKNVTKLRRQLGHNIPVSIPISNHRPEGEHAPSLVNHLGLAIREVAPVRPHGWKKLDSGIKLAVITAVKQFFDIGDYEGDMQLRADIDRQCGVLYRSWKYELHTHYLELLEQGVPRPHDHPAEGCGLADWQLMV</sequence>
<proteinExistence type="predicted"/>
<organism evidence="1 2">
    <name type="scientific">Persea americana</name>
    <name type="common">Avocado</name>
    <dbReference type="NCBI Taxonomy" id="3435"/>
    <lineage>
        <taxon>Eukaryota</taxon>
        <taxon>Viridiplantae</taxon>
        <taxon>Streptophyta</taxon>
        <taxon>Embryophyta</taxon>
        <taxon>Tracheophyta</taxon>
        <taxon>Spermatophyta</taxon>
        <taxon>Magnoliopsida</taxon>
        <taxon>Magnoliidae</taxon>
        <taxon>Laurales</taxon>
        <taxon>Lauraceae</taxon>
        <taxon>Persea</taxon>
    </lineage>
</organism>
<dbReference type="EMBL" id="CM056815">
    <property type="protein sequence ID" value="KAJ8629696.1"/>
    <property type="molecule type" value="Genomic_DNA"/>
</dbReference>
<dbReference type="Proteomes" id="UP001234297">
    <property type="component" value="Chromosome 7"/>
</dbReference>
<accession>A0ACC2L851</accession>
<gene>
    <name evidence="1" type="ORF">MRB53_023019</name>
</gene>
<protein>
    <submittedName>
        <fullName evidence="1">Uncharacterized protein</fullName>
    </submittedName>
</protein>
<keyword evidence="2" id="KW-1185">Reference proteome</keyword>
<name>A0ACC2L851_PERAE</name>
<reference evidence="1 2" key="1">
    <citation type="journal article" date="2022" name="Hortic Res">
        <title>A haplotype resolved chromosomal level avocado genome allows analysis of novel avocado genes.</title>
        <authorList>
            <person name="Nath O."/>
            <person name="Fletcher S.J."/>
            <person name="Hayward A."/>
            <person name="Shaw L.M."/>
            <person name="Masouleh A.K."/>
            <person name="Furtado A."/>
            <person name="Henry R.J."/>
            <person name="Mitter N."/>
        </authorList>
    </citation>
    <scope>NUCLEOTIDE SEQUENCE [LARGE SCALE GENOMIC DNA]</scope>
    <source>
        <strain evidence="2">cv. Hass</strain>
    </source>
</reference>
<evidence type="ECO:0000313" key="2">
    <source>
        <dbReference type="Proteomes" id="UP001234297"/>
    </source>
</evidence>